<dbReference type="PANTHER" id="PTHR38886:SF1">
    <property type="entry name" value="NACHT-NTPASE AND P-LOOP NTPASES N-TERMINAL DOMAIN-CONTAINING PROTEIN"/>
    <property type="match status" value="1"/>
</dbReference>
<gene>
    <name evidence="2" type="ORF">LOCC1_G007809</name>
</gene>
<feature type="region of interest" description="Disordered" evidence="1">
    <location>
        <begin position="175"/>
        <end position="205"/>
    </location>
</feature>
<evidence type="ECO:0000313" key="2">
    <source>
        <dbReference type="EMBL" id="TVY34526.1"/>
    </source>
</evidence>
<name>A0A8H8RGQ0_9HELO</name>
<reference evidence="2 3" key="1">
    <citation type="submission" date="2018-05" db="EMBL/GenBank/DDBJ databases">
        <title>Genome sequencing and assembly of the regulated plant pathogen Lachnellula willkommii and related sister species for the development of diagnostic species identification markers.</title>
        <authorList>
            <person name="Giroux E."/>
            <person name="Bilodeau G."/>
        </authorList>
    </citation>
    <scope>NUCLEOTIDE SEQUENCE [LARGE SCALE GENOMIC DNA]</scope>
    <source>
        <strain evidence="2 3">CBS 160.35</strain>
    </source>
</reference>
<dbReference type="EMBL" id="QGMI01001143">
    <property type="protein sequence ID" value="TVY34526.1"/>
    <property type="molecule type" value="Genomic_DNA"/>
</dbReference>
<sequence length="426" mass="47570">MSFGWSAGDIAQAITIVVKTAKALDQASGAPANYREDVAFLGGLMRTLEPLHAYTTLGARPSYQNEIKQHVSNIKHPIESFLSTIAKYEPSLGANALPGYHRNICTKLKWRFVISKSVIDLRQEIQDHMLLLDCVLQRLTVDLLVDVQRKVGGPIRNVLSDALDPRLVSIRNTSGAITSRPNDTFREQPHAEPEESSSLPPNSTKPTRLNVSFLFTVNRIVLNEEPSNRGVAPIFNDPGWWSPPIYQAGFASEFLGTLYRWQNGVVTQATEYQWSQGAWWGPDGVAGLYRANTMFYCNPFDQFLAAEGDASDKDMADAPCPSNLWLRLYFRHQSALSRLDLGGSEPYLAGKTWSINQLGLNFWYNPNKRAPLSSGLAGNLALLIALVAFSCRYNRLDTILQTSWRDHAWQPHHYSHDGPAIEEGLL</sequence>
<evidence type="ECO:0008006" key="4">
    <source>
        <dbReference type="Google" id="ProtNLM"/>
    </source>
</evidence>
<dbReference type="OrthoDB" id="5243686at2759"/>
<protein>
    <recommendedName>
        <fullName evidence="4">NACHT-NTPase and P-loop NTPases N-terminal domain-containing protein</fullName>
    </recommendedName>
</protein>
<accession>A0A8H8RGQ0</accession>
<comment type="caution">
    <text evidence="2">The sequence shown here is derived from an EMBL/GenBank/DDBJ whole genome shotgun (WGS) entry which is preliminary data.</text>
</comment>
<dbReference type="PANTHER" id="PTHR38886">
    <property type="entry name" value="SESA DOMAIN-CONTAINING PROTEIN"/>
    <property type="match status" value="1"/>
</dbReference>
<proteinExistence type="predicted"/>
<evidence type="ECO:0000256" key="1">
    <source>
        <dbReference type="SAM" id="MobiDB-lite"/>
    </source>
</evidence>
<feature type="compositionally biased region" description="Basic and acidic residues" evidence="1">
    <location>
        <begin position="183"/>
        <end position="193"/>
    </location>
</feature>
<keyword evidence="3" id="KW-1185">Reference proteome</keyword>
<organism evidence="2 3">
    <name type="scientific">Lachnellula occidentalis</name>
    <dbReference type="NCBI Taxonomy" id="215460"/>
    <lineage>
        <taxon>Eukaryota</taxon>
        <taxon>Fungi</taxon>
        <taxon>Dikarya</taxon>
        <taxon>Ascomycota</taxon>
        <taxon>Pezizomycotina</taxon>
        <taxon>Leotiomycetes</taxon>
        <taxon>Helotiales</taxon>
        <taxon>Lachnaceae</taxon>
        <taxon>Lachnellula</taxon>
    </lineage>
</organism>
<dbReference type="AlphaFoldDB" id="A0A8H8RGQ0"/>
<evidence type="ECO:0000313" key="3">
    <source>
        <dbReference type="Proteomes" id="UP000443090"/>
    </source>
</evidence>
<dbReference type="Proteomes" id="UP000443090">
    <property type="component" value="Unassembled WGS sequence"/>
</dbReference>